<evidence type="ECO:0000256" key="3">
    <source>
        <dbReference type="ARBA" id="ARBA00022857"/>
    </source>
</evidence>
<accession>A0A9W9BPY7</accession>
<evidence type="ECO:0000313" key="6">
    <source>
        <dbReference type="Proteomes" id="UP001140502"/>
    </source>
</evidence>
<reference evidence="5" key="1">
    <citation type="submission" date="2022-10" db="EMBL/GenBank/DDBJ databases">
        <title>Tapping the CABI collections for fungal endophytes: first genome assemblies for Collariella, Neodidymelliopsis, Ascochyta clinopodiicola, Didymella pomorum, Didymosphaeria variabile, Neocosmospora piperis and Neocucurbitaria cava.</title>
        <authorList>
            <person name="Hill R."/>
        </authorList>
    </citation>
    <scope>NUCLEOTIDE SEQUENCE</scope>
    <source>
        <strain evidence="5">IMI 366586</strain>
    </source>
</reference>
<sequence length="312" mass="33822">MTSHICKYVVYWHRATNNRLISNVSLWIPFNTSLKRHSREPRAWALVTGASAGIGRGLAKELAKKGFNVILLGHKHHELQETRDSIIEMFPGIEVKILVLDAVHASPAEIEAALVSVSDLQITVLVNNVGGMQMIGAPRFRRLDQYSAGDLDGVMFLSARFMAHVTRLLIPLLAKDGPSLVINASSGASMGMLGVAAYSATKGFVTSLSNAVAREMKANKLSIDVLGIVPGDVESQSNNGGLQPGSPSSKQFAKVVIDQAERAASRDCLEICPWPFHAMQIALFDSLPGRLSQKLIIDVFEKKRAADGLKKD</sequence>
<dbReference type="OrthoDB" id="47007at2759"/>
<name>A0A9W9BPY7_9HYPO</name>
<keyword evidence="3" id="KW-0521">NADP</keyword>
<evidence type="ECO:0000313" key="5">
    <source>
        <dbReference type="EMBL" id="KAJ4319944.1"/>
    </source>
</evidence>
<dbReference type="EMBL" id="JAPEUR010000116">
    <property type="protein sequence ID" value="KAJ4319944.1"/>
    <property type="molecule type" value="Genomic_DNA"/>
</dbReference>
<dbReference type="InterPro" id="IPR036291">
    <property type="entry name" value="NAD(P)-bd_dom_sf"/>
</dbReference>
<dbReference type="PANTHER" id="PTHR43899">
    <property type="entry name" value="RH59310P"/>
    <property type="match status" value="1"/>
</dbReference>
<protein>
    <submittedName>
        <fullName evidence="5">Uncharacterized protein</fullName>
    </submittedName>
</protein>
<dbReference type="GO" id="GO:0005783">
    <property type="term" value="C:endoplasmic reticulum"/>
    <property type="evidence" value="ECO:0007669"/>
    <property type="project" value="UniProtKB-SubCell"/>
</dbReference>
<organism evidence="5 6">
    <name type="scientific">Fusarium piperis</name>
    <dbReference type="NCBI Taxonomy" id="1435070"/>
    <lineage>
        <taxon>Eukaryota</taxon>
        <taxon>Fungi</taxon>
        <taxon>Dikarya</taxon>
        <taxon>Ascomycota</taxon>
        <taxon>Pezizomycotina</taxon>
        <taxon>Sordariomycetes</taxon>
        <taxon>Hypocreomycetidae</taxon>
        <taxon>Hypocreales</taxon>
        <taxon>Nectriaceae</taxon>
        <taxon>Fusarium</taxon>
        <taxon>Fusarium solani species complex</taxon>
    </lineage>
</organism>
<dbReference type="InterPro" id="IPR020904">
    <property type="entry name" value="Sc_DH/Rdtase_CS"/>
</dbReference>
<comment type="caution">
    <text evidence="5">The sequence shown here is derived from an EMBL/GenBank/DDBJ whole genome shotgun (WGS) entry which is preliminary data.</text>
</comment>
<gene>
    <name evidence="5" type="ORF">N0V84_006127</name>
</gene>
<dbReference type="Gene3D" id="3.40.50.720">
    <property type="entry name" value="NAD(P)-binding Rossmann-like Domain"/>
    <property type="match status" value="1"/>
</dbReference>
<dbReference type="InterPro" id="IPR051019">
    <property type="entry name" value="VLCFA-Steroid_DH"/>
</dbReference>
<comment type="similarity">
    <text evidence="2">Belongs to the short-chain dehydrogenases/reductases (SDR) family.</text>
</comment>
<evidence type="ECO:0000256" key="1">
    <source>
        <dbReference type="ARBA" id="ARBA00004240"/>
    </source>
</evidence>
<comment type="subcellular location">
    <subcellularLocation>
        <location evidence="1">Endoplasmic reticulum</location>
    </subcellularLocation>
</comment>
<dbReference type="PANTHER" id="PTHR43899:SF13">
    <property type="entry name" value="RH59310P"/>
    <property type="match status" value="1"/>
</dbReference>
<dbReference type="AlphaFoldDB" id="A0A9W9BPY7"/>
<evidence type="ECO:0000256" key="4">
    <source>
        <dbReference type="ARBA" id="ARBA00023002"/>
    </source>
</evidence>
<dbReference type="PRINTS" id="PR00081">
    <property type="entry name" value="GDHRDH"/>
</dbReference>
<dbReference type="SUPFAM" id="SSF51735">
    <property type="entry name" value="NAD(P)-binding Rossmann-fold domains"/>
    <property type="match status" value="1"/>
</dbReference>
<keyword evidence="6" id="KW-1185">Reference proteome</keyword>
<dbReference type="Proteomes" id="UP001140502">
    <property type="component" value="Unassembled WGS sequence"/>
</dbReference>
<dbReference type="PROSITE" id="PS00061">
    <property type="entry name" value="ADH_SHORT"/>
    <property type="match status" value="1"/>
</dbReference>
<keyword evidence="4" id="KW-0560">Oxidoreductase</keyword>
<dbReference type="Pfam" id="PF00106">
    <property type="entry name" value="adh_short"/>
    <property type="match status" value="1"/>
</dbReference>
<evidence type="ECO:0000256" key="2">
    <source>
        <dbReference type="ARBA" id="ARBA00006484"/>
    </source>
</evidence>
<dbReference type="InterPro" id="IPR002347">
    <property type="entry name" value="SDR_fam"/>
</dbReference>
<dbReference type="GO" id="GO:0016491">
    <property type="term" value="F:oxidoreductase activity"/>
    <property type="evidence" value="ECO:0007669"/>
    <property type="project" value="UniProtKB-KW"/>
</dbReference>
<proteinExistence type="inferred from homology"/>